<evidence type="ECO:0008006" key="5">
    <source>
        <dbReference type="Google" id="ProtNLM"/>
    </source>
</evidence>
<dbReference type="Pfam" id="PF21167">
    <property type="entry name" value="DUF6851"/>
    <property type="match status" value="1"/>
</dbReference>
<dbReference type="InterPro" id="IPR006311">
    <property type="entry name" value="TAT_signal"/>
</dbReference>
<feature type="domain" description="DUF6851" evidence="1">
    <location>
        <begin position="91"/>
        <end position="230"/>
    </location>
</feature>
<evidence type="ECO:0000259" key="2">
    <source>
        <dbReference type="Pfam" id="PF22778"/>
    </source>
</evidence>
<dbReference type="EMBL" id="FNFM01000001">
    <property type="protein sequence ID" value="SDJ66109.1"/>
    <property type="molecule type" value="Genomic_DNA"/>
</dbReference>
<keyword evidence="4" id="KW-1185">Reference proteome</keyword>
<dbReference type="RefSeq" id="WP_092625299.1">
    <property type="nucleotide sequence ID" value="NZ_FNFM01000001.1"/>
</dbReference>
<dbReference type="PANTHER" id="PTHR34599:SF2">
    <property type="entry name" value="TRAF-TYPE DOMAIN-CONTAINING PROTEIN"/>
    <property type="match status" value="1"/>
</dbReference>
<evidence type="ECO:0000313" key="4">
    <source>
        <dbReference type="Proteomes" id="UP000199213"/>
    </source>
</evidence>
<dbReference type="InterPro" id="IPR052559">
    <property type="entry name" value="V-haloperoxidase"/>
</dbReference>
<dbReference type="InterPro" id="IPR055161">
    <property type="entry name" value="NapH1-like_2nd"/>
</dbReference>
<dbReference type="Pfam" id="PF22778">
    <property type="entry name" value="VCPO_2nd"/>
    <property type="match status" value="1"/>
</dbReference>
<accession>A0A1G8VJJ3</accession>
<dbReference type="GO" id="GO:0004601">
    <property type="term" value="F:peroxidase activity"/>
    <property type="evidence" value="ECO:0007669"/>
    <property type="project" value="InterPro"/>
</dbReference>
<evidence type="ECO:0000313" key="3">
    <source>
        <dbReference type="EMBL" id="SDJ66109.1"/>
    </source>
</evidence>
<dbReference type="InterPro" id="IPR049283">
    <property type="entry name" value="DUF6851"/>
</dbReference>
<organism evidence="3 4">
    <name type="scientific">Actinopolyspora mzabensis</name>
    <dbReference type="NCBI Taxonomy" id="995066"/>
    <lineage>
        <taxon>Bacteria</taxon>
        <taxon>Bacillati</taxon>
        <taxon>Actinomycetota</taxon>
        <taxon>Actinomycetes</taxon>
        <taxon>Actinopolysporales</taxon>
        <taxon>Actinopolysporaceae</taxon>
        <taxon>Actinopolyspora</taxon>
    </lineage>
</organism>
<feature type="domain" description="Vanadium-dependent haloperoxidase NapH1-like second helical-bundle" evidence="2">
    <location>
        <begin position="341"/>
        <end position="515"/>
    </location>
</feature>
<dbReference type="InterPro" id="IPR036938">
    <property type="entry name" value="PAP2/HPO_sf"/>
</dbReference>
<reference evidence="4" key="1">
    <citation type="submission" date="2016-10" db="EMBL/GenBank/DDBJ databases">
        <authorList>
            <person name="Varghese N."/>
            <person name="Submissions S."/>
        </authorList>
    </citation>
    <scope>NUCLEOTIDE SEQUENCE [LARGE SCALE GENOMIC DNA]</scope>
    <source>
        <strain evidence="4">DSM 45460</strain>
    </source>
</reference>
<gene>
    <name evidence="3" type="ORF">SAMN04487820_101122</name>
</gene>
<dbReference type="PROSITE" id="PS51318">
    <property type="entry name" value="TAT"/>
    <property type="match status" value="1"/>
</dbReference>
<sequence length="515" mass="56565">MASSGNSSASSYSLQRRSVLAGAATAALLPFGSIGVANARRSSPSASQTTSDFDLDNDNFISYLSDNSDTSAVSDFIAPMDVTILIRYTCMAHNAWFDALAPYHPTAVGVYSKLGRRPRSEARTNRNKNIAALYAWRHVMQSVVPAGMPTYRALVSSFGLDPDDDSEDPTTPVGIGNLAGKAVVEGRLRDGINQLGDEGVRYNGKPYQDYTGYRPENSAYELRNPSRWQPELLEHGRRLGNADGDKGMFMIQVFTTPQLRLTTPYTYEDPSHFRLTPPHHSDHTNRAAYKRSVDEVLRASAGLTEEQKVKSEFFDNKFLGVGMSVLAAARNHELDLDGWVQLLMVTGVAMLDGLIACWHHKTGFDAVRPFSAVQHVYGDTELTAWGGPGRGTVNDIPANEWSSYLNVGNHPEYPSASTTVLSAEAQAARRYLNSDSLNWSYTYPAGSSLVEPGITPSNDLRFGWRTWTDFVQDGSDSRVWGGVHFSKSADNSIGFGTQFGDLAYQYVQRHIDGNV</sequence>
<evidence type="ECO:0000259" key="1">
    <source>
        <dbReference type="Pfam" id="PF21167"/>
    </source>
</evidence>
<name>A0A1G8VJJ3_ACTMZ</name>
<dbReference type="Gene3D" id="1.10.606.10">
    <property type="entry name" value="Vanadium-containing Chloroperoxidase, domain 2"/>
    <property type="match status" value="1"/>
</dbReference>
<protein>
    <recommendedName>
        <fullName evidence="5">PAP2 superfamily protein</fullName>
    </recommendedName>
</protein>
<dbReference type="SUPFAM" id="SSF48317">
    <property type="entry name" value="Acid phosphatase/Vanadium-dependent haloperoxidase"/>
    <property type="match status" value="1"/>
</dbReference>
<dbReference type="OrthoDB" id="103227at2"/>
<dbReference type="PANTHER" id="PTHR34599">
    <property type="entry name" value="PEROXIDASE-RELATED"/>
    <property type="match status" value="1"/>
</dbReference>
<dbReference type="Proteomes" id="UP000199213">
    <property type="component" value="Unassembled WGS sequence"/>
</dbReference>
<dbReference type="InterPro" id="IPR016119">
    <property type="entry name" value="Br/Cl_peroxidase_C"/>
</dbReference>
<dbReference type="AlphaFoldDB" id="A0A1G8VJJ3"/>
<proteinExistence type="predicted"/>